<protein>
    <submittedName>
        <fullName evidence="1">Uncharacterized protein</fullName>
    </submittedName>
</protein>
<accession>A0ACD5Y4U6</accession>
<name>A0ACD5Y4U6_AVESA</name>
<organism evidence="1 2">
    <name type="scientific">Avena sativa</name>
    <name type="common">Oat</name>
    <dbReference type="NCBI Taxonomy" id="4498"/>
    <lineage>
        <taxon>Eukaryota</taxon>
        <taxon>Viridiplantae</taxon>
        <taxon>Streptophyta</taxon>
        <taxon>Embryophyta</taxon>
        <taxon>Tracheophyta</taxon>
        <taxon>Spermatophyta</taxon>
        <taxon>Magnoliopsida</taxon>
        <taxon>Liliopsida</taxon>
        <taxon>Poales</taxon>
        <taxon>Poaceae</taxon>
        <taxon>BOP clade</taxon>
        <taxon>Pooideae</taxon>
        <taxon>Poodae</taxon>
        <taxon>Poeae</taxon>
        <taxon>Poeae Chloroplast Group 1 (Aveneae type)</taxon>
        <taxon>Aveninae</taxon>
        <taxon>Avena</taxon>
    </lineage>
</organism>
<dbReference type="EnsemblPlants" id="AVESA.00010b.r2.5CG0902880.1">
    <property type="protein sequence ID" value="AVESA.00010b.r2.5CG0902880.1.CDS.1"/>
    <property type="gene ID" value="AVESA.00010b.r2.5CG0902880"/>
</dbReference>
<evidence type="ECO:0000313" key="1">
    <source>
        <dbReference type="EnsemblPlants" id="AVESA.00010b.r2.5CG0902880.1.CDS.1"/>
    </source>
</evidence>
<reference evidence="1" key="2">
    <citation type="submission" date="2025-09" db="UniProtKB">
        <authorList>
            <consortium name="EnsemblPlants"/>
        </authorList>
    </citation>
    <scope>IDENTIFICATION</scope>
</reference>
<evidence type="ECO:0000313" key="2">
    <source>
        <dbReference type="Proteomes" id="UP001732700"/>
    </source>
</evidence>
<sequence length="814" mass="90971">MVPSLPRYLATVSLLSFLALVSSAASWDTLQPGSSLAIEAYQSDILQSTDGNFSCGFYRIYDNAFTFSVWYSEAANKTIVWSANRDRPVHSRRSVLTLLKDGNMVLTDYDDTIVWQADGDNHLKNVQHAQLLDTGNLVIKNTSGSIVWQSFDSPTDTILPTQRITAATELVPTTQSRAPGNYIFRFSDLSVLSLIYDVPDVSDIYWPNPDNSVYDNNRSRYNSTRLGSLGNNGILASSDFADGILLKASDAAVPGIKRRLTLDPDGNLRMYSMSDPDRVWSVSMVAISQPCTIHGLCGENGICHYSPTPTCSCPPGYVMTNPGNWTEGCMATFELSCHDQEPVQFVKLPHTDFWGSDQKRVLGISFEACRDSCIIDCSCKGFQYQQGTGSCYPKALLFNGKSCATANVRTIYLKLPARLNVSDTPIPQTNVLDPAPPRLYCDQMSRGVRHPFPDVQETDDGESKWIYFFSFIVAIAVVEVSFIAFAWFFVFRKELRPSEMWAAEEGYKVMTSHFRRYSYKELAKATREFRVELGRGRSGAVYKGVLEDERPVAVKKLKNVSRGKEEFQAELGIIGRINHMNLARIWGFCSEGSHRLLVCEYVENRSLASILFNDQKTIVLDWKQRFNIALGVAKGLAYLHHECLEWVIHCDVKPENILLDTDFEPKITDFGLAKLLNRAGSSQNMTQVRGTVGYIAPEWVSGLPITAKVDVYSYGVLVLELLSGARFSELAVGSDAEVYSMLRKLVTVLADKVEGQEESWVGEFVDQELSGQFNYFQARTVLKLAVSCLQEDRNKRPTMESVVQTLLSSDEASN</sequence>
<proteinExistence type="predicted"/>
<reference evidence="1" key="1">
    <citation type="submission" date="2021-05" db="EMBL/GenBank/DDBJ databases">
        <authorList>
            <person name="Scholz U."/>
            <person name="Mascher M."/>
            <person name="Fiebig A."/>
        </authorList>
    </citation>
    <scope>NUCLEOTIDE SEQUENCE [LARGE SCALE GENOMIC DNA]</scope>
</reference>
<dbReference type="Proteomes" id="UP001732700">
    <property type="component" value="Chromosome 5C"/>
</dbReference>
<keyword evidence="2" id="KW-1185">Reference proteome</keyword>